<reference evidence="8" key="1">
    <citation type="submission" date="2021-03" db="EMBL/GenBank/DDBJ databases">
        <title>Comparative genomics and phylogenomic investigation of the class Geoglossomycetes provide insights into ecological specialization and systematics.</title>
        <authorList>
            <person name="Melie T."/>
            <person name="Pirro S."/>
            <person name="Miller A.N."/>
            <person name="Quandt A."/>
        </authorList>
    </citation>
    <scope>NUCLEOTIDE SEQUENCE</scope>
    <source>
        <strain evidence="8">CAQ_001_2017</strain>
    </source>
</reference>
<dbReference type="InterPro" id="IPR020472">
    <property type="entry name" value="WD40_PAC1"/>
</dbReference>
<dbReference type="Pfam" id="PF08625">
    <property type="entry name" value="Utp13"/>
    <property type="match status" value="1"/>
</dbReference>
<dbReference type="InterPro" id="IPR015943">
    <property type="entry name" value="WD40/YVTN_repeat-like_dom_sf"/>
</dbReference>
<dbReference type="SUPFAM" id="SSF50978">
    <property type="entry name" value="WD40 repeat-like"/>
    <property type="match status" value="2"/>
</dbReference>
<keyword evidence="4" id="KW-0539">Nucleus</keyword>
<dbReference type="PROSITE" id="PS00678">
    <property type="entry name" value="WD_REPEATS_1"/>
    <property type="match status" value="2"/>
</dbReference>
<dbReference type="InterPro" id="IPR019775">
    <property type="entry name" value="WD40_repeat_CS"/>
</dbReference>
<comment type="function">
    <text evidence="5">Component of the ASTRA complex involved in chromatin remodeling.</text>
</comment>
<dbReference type="InterPro" id="IPR036322">
    <property type="entry name" value="WD40_repeat_dom_sf"/>
</dbReference>
<feature type="repeat" description="WD" evidence="6">
    <location>
        <begin position="544"/>
        <end position="585"/>
    </location>
</feature>
<dbReference type="GO" id="GO:0000480">
    <property type="term" value="P:endonucleolytic cleavage in 5'-ETS of tricistronic rRNA transcript (SSU-rRNA, 5.8S rRNA, LSU-rRNA)"/>
    <property type="evidence" value="ECO:0007669"/>
    <property type="project" value="TreeGrafter"/>
</dbReference>
<feature type="repeat" description="WD" evidence="6">
    <location>
        <begin position="433"/>
        <end position="474"/>
    </location>
</feature>
<dbReference type="InterPro" id="IPR013934">
    <property type="entry name" value="Utp13_C"/>
</dbReference>
<dbReference type="FunFam" id="2.130.10.10:FF:001009">
    <property type="entry name" value="Small nucleolar ribonucleoprotein complex subunit, putative"/>
    <property type="match status" value="1"/>
</dbReference>
<evidence type="ECO:0000256" key="1">
    <source>
        <dbReference type="ARBA" id="ARBA00004604"/>
    </source>
</evidence>
<dbReference type="PROSITE" id="PS50294">
    <property type="entry name" value="WD_REPEATS_REGION"/>
    <property type="match status" value="5"/>
</dbReference>
<name>A0A9P8RLW9_9PEZI</name>
<sequence>MAPLPGIKTTFEPAKVIQPFYTGGSIAVDQGGRILATCLGEDVLLVDLGNREQLTRIEGMITTKSSVVTPSASYLALCSRSLSMRIYSLKSSPLSVSAIVPELLRSLKPHLSPVIVTATDSSGTLLATGGAEGLIKVWDIKGGFVTHTLRGHGGIISALRFFEVTVAEKPTGGSVNTKVGTKRRRENSAVQEDEAMEDAVTVNGDSTRGFRLGSGCEDGQIRIWDLHKRSCIAILDSHVSIVRGLAYSREENVLVSGSRDKTVILWDTRSWKVRKVIPVLEGVESAGFVKDGSLIYTGGENGTVRLWQTGSGREITQEQRARSEGEGIVDILFYESLQFLISVHADQSLVLHSLDPLSEFSGSGTLPPLPQLRRISGTHDEIIDLAYLTLNKSLLAVATNSEDIRVVSLASTGESANSPSEIPGHFGADVSLLRGHEDIIICLDVDWSGHWLATGAKDNTARLWRIDPDHLSYVCFATLTGHAESLGAIALPRVTPPVGSAAYAKPLDHPPQFILTGSQDRTVKRWDIANAIQAKGAPRATYTRKAHDKDINAIDVNHNSTLFASASQDRTVKIWSVEEGEAQGVLRGHRRGVWSVRFAPKDTPATSGDGGPIAAGRGLVLTGSGDRTVRIWSLSDYSCLRTLEGHTNSVLKVVWMNPPKGDGKEKRGVQVASAGGDGLVKVWDMGSGEVQCTLDNHEDRVWALAVHPETNTLVSGGADSVITFWEDTTAQTLETATRAAIDLVEQEQQLENYMHAGSYRQAITLALQLDHPGRLLNLFSTVVATTPPEAGSLCGVKAVDEVLGSLAPEQLYKLLLRIRDWNTNARTAPVAQRLLWTLLKSYPASMFTELRPSGGNKGVGGGGGVKDVIDALKSYTERHYHRIEDLMDESYMVEYTLREMDEVSFANGGGSGDGPSLVVREDRDVVMT</sequence>
<dbReference type="GO" id="GO:0032040">
    <property type="term" value="C:small-subunit processome"/>
    <property type="evidence" value="ECO:0007669"/>
    <property type="project" value="InterPro"/>
</dbReference>
<feature type="domain" description="U3 small nucleolar RNA-associated protein 13 C-terminal" evidence="7">
    <location>
        <begin position="747"/>
        <end position="900"/>
    </location>
</feature>
<feature type="repeat" description="WD" evidence="6">
    <location>
        <begin position="107"/>
        <end position="148"/>
    </location>
</feature>
<dbReference type="Pfam" id="PF00400">
    <property type="entry name" value="WD40"/>
    <property type="match status" value="8"/>
</dbReference>
<keyword evidence="3" id="KW-0677">Repeat</keyword>
<dbReference type="InterPro" id="IPR001680">
    <property type="entry name" value="WD40_rpt"/>
</dbReference>
<comment type="subcellular location">
    <subcellularLocation>
        <location evidence="1">Nucleus</location>
        <location evidence="1">Nucleolus</location>
    </subcellularLocation>
</comment>
<gene>
    <name evidence="8" type="ORF">GP486_005618</name>
</gene>
<dbReference type="Proteomes" id="UP000750711">
    <property type="component" value="Unassembled WGS sequence"/>
</dbReference>
<evidence type="ECO:0000313" key="9">
    <source>
        <dbReference type="Proteomes" id="UP000750711"/>
    </source>
</evidence>
<dbReference type="EMBL" id="JAGHQM010001083">
    <property type="protein sequence ID" value="KAH0556485.1"/>
    <property type="molecule type" value="Genomic_DNA"/>
</dbReference>
<dbReference type="GO" id="GO:0000472">
    <property type="term" value="P:endonucleolytic cleavage to generate mature 5'-end of SSU-rRNA from (SSU-rRNA, 5.8S rRNA, LSU-rRNA)"/>
    <property type="evidence" value="ECO:0007669"/>
    <property type="project" value="TreeGrafter"/>
</dbReference>
<dbReference type="PRINTS" id="PR00320">
    <property type="entry name" value="GPROTEINBRPT"/>
</dbReference>
<proteinExistence type="predicted"/>
<evidence type="ECO:0000259" key="7">
    <source>
        <dbReference type="Pfam" id="PF08625"/>
    </source>
</evidence>
<dbReference type="CDD" id="cd00200">
    <property type="entry name" value="WD40"/>
    <property type="match status" value="1"/>
</dbReference>
<dbReference type="PANTHER" id="PTHR19854">
    <property type="entry name" value="TRANSDUCIN BETA-LIKE 3"/>
    <property type="match status" value="1"/>
</dbReference>
<feature type="repeat" description="WD" evidence="6">
    <location>
        <begin position="283"/>
        <end position="317"/>
    </location>
</feature>
<evidence type="ECO:0000256" key="2">
    <source>
        <dbReference type="ARBA" id="ARBA00022574"/>
    </source>
</evidence>
<feature type="repeat" description="WD" evidence="6">
    <location>
        <begin position="212"/>
        <end position="234"/>
    </location>
</feature>
<dbReference type="Gene3D" id="2.130.10.10">
    <property type="entry name" value="YVTN repeat-like/Quinoprotein amine dehydrogenase"/>
    <property type="match status" value="4"/>
</dbReference>
<dbReference type="GO" id="GO:0034511">
    <property type="term" value="F:U3 snoRNA binding"/>
    <property type="evidence" value="ECO:0007669"/>
    <property type="project" value="TreeGrafter"/>
</dbReference>
<comment type="caution">
    <text evidence="8">The sequence shown here is derived from an EMBL/GenBank/DDBJ whole genome shotgun (WGS) entry which is preliminary data.</text>
</comment>
<keyword evidence="9" id="KW-1185">Reference proteome</keyword>
<evidence type="ECO:0000256" key="6">
    <source>
        <dbReference type="PROSITE-ProRule" id="PRU00221"/>
    </source>
</evidence>
<dbReference type="SMART" id="SM00320">
    <property type="entry name" value="WD40"/>
    <property type="match status" value="11"/>
</dbReference>
<feature type="repeat" description="WD" evidence="6">
    <location>
        <begin position="643"/>
        <end position="693"/>
    </location>
</feature>
<evidence type="ECO:0000313" key="8">
    <source>
        <dbReference type="EMBL" id="KAH0556485.1"/>
    </source>
</evidence>
<feature type="repeat" description="WD" evidence="6">
    <location>
        <begin position="235"/>
        <end position="276"/>
    </location>
</feature>
<feature type="repeat" description="WD" evidence="6">
    <location>
        <begin position="619"/>
        <end position="642"/>
    </location>
</feature>
<accession>A0A9P8RLW9</accession>
<organism evidence="8 9">
    <name type="scientific">Trichoglossum hirsutum</name>
    <dbReference type="NCBI Taxonomy" id="265104"/>
    <lineage>
        <taxon>Eukaryota</taxon>
        <taxon>Fungi</taxon>
        <taxon>Dikarya</taxon>
        <taxon>Ascomycota</taxon>
        <taxon>Pezizomycotina</taxon>
        <taxon>Geoglossomycetes</taxon>
        <taxon>Geoglossales</taxon>
        <taxon>Geoglossaceae</taxon>
        <taxon>Trichoglossum</taxon>
    </lineage>
</organism>
<dbReference type="PANTHER" id="PTHR19854:SF15">
    <property type="entry name" value="TRANSDUCIN BETA-LIKE PROTEIN 3"/>
    <property type="match status" value="1"/>
</dbReference>
<protein>
    <recommendedName>
        <fullName evidence="7">U3 small nucleolar RNA-associated protein 13 C-terminal domain-containing protein</fullName>
    </recommendedName>
</protein>
<dbReference type="GO" id="GO:0030686">
    <property type="term" value="C:90S preribosome"/>
    <property type="evidence" value="ECO:0007669"/>
    <property type="project" value="TreeGrafter"/>
</dbReference>
<dbReference type="PROSITE" id="PS50082">
    <property type="entry name" value="WD_REPEATS_2"/>
    <property type="match status" value="9"/>
</dbReference>
<keyword evidence="2 6" id="KW-0853">WD repeat</keyword>
<evidence type="ECO:0000256" key="5">
    <source>
        <dbReference type="ARBA" id="ARBA00037338"/>
    </source>
</evidence>
<feature type="repeat" description="WD" evidence="6">
    <location>
        <begin position="694"/>
        <end position="735"/>
    </location>
</feature>
<dbReference type="FunFam" id="2.130.10.10:FF:001144">
    <property type="entry name" value="WD40 repeat-like protein"/>
    <property type="match status" value="1"/>
</dbReference>
<dbReference type="AlphaFoldDB" id="A0A9P8RLW9"/>
<evidence type="ECO:0000256" key="4">
    <source>
        <dbReference type="ARBA" id="ARBA00023242"/>
    </source>
</evidence>
<evidence type="ECO:0000256" key="3">
    <source>
        <dbReference type="ARBA" id="ARBA00022737"/>
    </source>
</evidence>